<sequence length="184" mass="20790">MQIFTKRSQTSKRRTAWRGFLGWGNAAVLIMLLCSCQDQGSSTAASAEEDQEIMQTSDPYINRLLPNAKRLRKEYDVPLELTLAIAIHETGHGDFVLGQDNHFGLKCRSNDCVSARSSQWENCADPAPCFDMFAKTITDLSGGDFTDLEKIRQAGYATSPKWTRKVKKIRRSVRRKLKKAQRTS</sequence>
<dbReference type="Proteomes" id="UP000248857">
    <property type="component" value="Unassembled WGS sequence"/>
</dbReference>
<evidence type="ECO:0000259" key="2">
    <source>
        <dbReference type="Pfam" id="PF01832"/>
    </source>
</evidence>
<evidence type="ECO:0000256" key="1">
    <source>
        <dbReference type="ARBA" id="ARBA00022801"/>
    </source>
</evidence>
<dbReference type="InterPro" id="IPR051056">
    <property type="entry name" value="Glycosyl_Hydrolase_73"/>
</dbReference>
<dbReference type="EMBL" id="PQWO01000004">
    <property type="protein sequence ID" value="PZD73940.1"/>
    <property type="molecule type" value="Genomic_DNA"/>
</dbReference>
<dbReference type="RefSeq" id="WP_158535037.1">
    <property type="nucleotide sequence ID" value="NZ_CAWNWM010000004.1"/>
</dbReference>
<evidence type="ECO:0000313" key="4">
    <source>
        <dbReference type="Proteomes" id="UP000248857"/>
    </source>
</evidence>
<dbReference type="OrthoDB" id="977752at2"/>
<protein>
    <recommendedName>
        <fullName evidence="2">Mannosyl-glycoprotein endo-beta-N-acetylglucosamidase-like domain-containing protein</fullName>
    </recommendedName>
</protein>
<name>A0A2W1JKL4_9CYAN</name>
<organism evidence="3 4">
    <name type="scientific">Acaryochloris thomasi RCC1774</name>
    <dbReference type="NCBI Taxonomy" id="1764569"/>
    <lineage>
        <taxon>Bacteria</taxon>
        <taxon>Bacillati</taxon>
        <taxon>Cyanobacteriota</taxon>
        <taxon>Cyanophyceae</taxon>
        <taxon>Acaryochloridales</taxon>
        <taxon>Acaryochloridaceae</taxon>
        <taxon>Acaryochloris</taxon>
        <taxon>Acaryochloris thomasi</taxon>
    </lineage>
</organism>
<comment type="caution">
    <text evidence="3">The sequence shown here is derived from an EMBL/GenBank/DDBJ whole genome shotgun (WGS) entry which is preliminary data.</text>
</comment>
<keyword evidence="1" id="KW-0378">Hydrolase</keyword>
<keyword evidence="4" id="KW-1185">Reference proteome</keyword>
<dbReference type="PANTHER" id="PTHR33308:SF9">
    <property type="entry name" value="PEPTIDOGLYCAN HYDROLASE FLGJ"/>
    <property type="match status" value="1"/>
</dbReference>
<reference evidence="3 4" key="1">
    <citation type="journal article" date="2018" name="Sci. Rep.">
        <title>A novel species of the marine cyanobacterium Acaryochloris with a unique pigment content and lifestyle.</title>
        <authorList>
            <person name="Partensky F."/>
            <person name="Six C."/>
            <person name="Ratin M."/>
            <person name="Garczarek L."/>
            <person name="Vaulot D."/>
            <person name="Probert I."/>
            <person name="Calteau A."/>
            <person name="Gourvil P."/>
            <person name="Marie D."/>
            <person name="Grebert T."/>
            <person name="Bouchier C."/>
            <person name="Le Panse S."/>
            <person name="Gachenot M."/>
            <person name="Rodriguez F."/>
            <person name="Garrido J.L."/>
        </authorList>
    </citation>
    <scope>NUCLEOTIDE SEQUENCE [LARGE SCALE GENOMIC DNA]</scope>
    <source>
        <strain evidence="3 4">RCC1774</strain>
    </source>
</reference>
<proteinExistence type="predicted"/>
<evidence type="ECO:0000313" key="3">
    <source>
        <dbReference type="EMBL" id="PZD73940.1"/>
    </source>
</evidence>
<dbReference type="Gene3D" id="1.10.530.10">
    <property type="match status" value="1"/>
</dbReference>
<accession>A0A2W1JKL4</accession>
<dbReference type="GO" id="GO:0004040">
    <property type="term" value="F:amidase activity"/>
    <property type="evidence" value="ECO:0007669"/>
    <property type="project" value="InterPro"/>
</dbReference>
<gene>
    <name evidence="3" type="ORF">C1752_01526</name>
</gene>
<feature type="domain" description="Mannosyl-glycoprotein endo-beta-N-acetylglucosamidase-like" evidence="2">
    <location>
        <begin position="66"/>
        <end position="172"/>
    </location>
</feature>
<dbReference type="InterPro" id="IPR002901">
    <property type="entry name" value="MGlyc_endo_b_GlcNAc-like_dom"/>
</dbReference>
<dbReference type="AlphaFoldDB" id="A0A2W1JKL4"/>
<dbReference type="PANTHER" id="PTHR33308">
    <property type="entry name" value="PEPTIDOGLYCAN HYDROLASE FLGJ"/>
    <property type="match status" value="1"/>
</dbReference>
<dbReference type="Pfam" id="PF01832">
    <property type="entry name" value="Glucosaminidase"/>
    <property type="match status" value="1"/>
</dbReference>